<comment type="cofactor">
    <cofactor evidence="11">
        <name>Zn(2+)</name>
        <dbReference type="ChEBI" id="CHEBI:29105"/>
    </cofactor>
</comment>
<feature type="binding site" evidence="11">
    <location>
        <position position="9"/>
    </location>
    <ligand>
        <name>Mg(2+)</name>
        <dbReference type="ChEBI" id="CHEBI:18420"/>
    </ligand>
</feature>
<feature type="binding site" evidence="11">
    <location>
        <position position="7"/>
    </location>
    <ligand>
        <name>Mg(2+)</name>
        <dbReference type="ChEBI" id="CHEBI:18420"/>
    </ligand>
</feature>
<feature type="binding site" evidence="11">
    <location>
        <position position="86"/>
    </location>
    <ligand>
        <name>Zn(2+)</name>
        <dbReference type="ChEBI" id="CHEBI:29105"/>
    </ligand>
</feature>
<dbReference type="GO" id="GO:0016791">
    <property type="term" value="F:phosphatase activity"/>
    <property type="evidence" value="ECO:0007669"/>
    <property type="project" value="InterPro"/>
</dbReference>
<keyword evidence="11" id="KW-0460">Magnesium</keyword>
<keyword evidence="2 7" id="KW-0963">Cytoplasm</keyword>
<dbReference type="eggNOG" id="COG0241">
    <property type="taxonomic scope" value="Bacteria"/>
</dbReference>
<gene>
    <name evidence="12" type="ORF">CfE428DRAFT_3305</name>
</gene>
<evidence type="ECO:0000256" key="7">
    <source>
        <dbReference type="PIRNR" id="PIRNR004682"/>
    </source>
</evidence>
<feature type="binding site" evidence="9">
    <location>
        <begin position="97"/>
        <end position="98"/>
    </location>
    <ligand>
        <name>substrate</name>
    </ligand>
</feature>
<evidence type="ECO:0000313" key="12">
    <source>
        <dbReference type="EMBL" id="EDY19128.1"/>
    </source>
</evidence>
<evidence type="ECO:0000256" key="9">
    <source>
        <dbReference type="PIRSR" id="PIRSR004682-2"/>
    </source>
</evidence>
<evidence type="ECO:0000256" key="4">
    <source>
        <dbReference type="ARBA" id="ARBA00022801"/>
    </source>
</evidence>
<feature type="active site" description="Nucleophile" evidence="8">
    <location>
        <position position="7"/>
    </location>
</feature>
<dbReference type="STRING" id="497964.CfE428DRAFT_3305"/>
<feature type="site" description="Contributes to substrate recognition" evidence="10">
    <location>
        <position position="97"/>
    </location>
</feature>
<sequence length="174" mass="18659">MPAVFLDRDGTLMEEAHYCSHPDQVKIIPGVPEALRALKDAGYRLVVITNQSGIGRGYYTLADYEAVSAHFLNLLGGGLIDATYFCLEAPEKNSPRRKPATGMLVEAQRDLGLDFARSWFIGDKAVDVQCGRAAGVRPILVLTGHGAKEDASGAEFVAKDFASAAAFILKTSDA</sequence>
<keyword evidence="4 7" id="KW-0378">Hydrolase</keyword>
<dbReference type="Pfam" id="PF13242">
    <property type="entry name" value="Hydrolase_like"/>
    <property type="match status" value="1"/>
</dbReference>
<dbReference type="PANTHER" id="PTHR42891:SF1">
    <property type="entry name" value="D-GLYCERO-BETA-D-MANNO-HEPTOSE-1,7-BISPHOSPHATE 7-PHOSPHATASE"/>
    <property type="match status" value="1"/>
</dbReference>
<protein>
    <recommendedName>
        <fullName evidence="6 7">D,D-heptose 1,7-bisphosphate phosphatase</fullName>
        <ecNumber evidence="7">3.1.3.-</ecNumber>
    </recommendedName>
</protein>
<evidence type="ECO:0000256" key="11">
    <source>
        <dbReference type="PIRSR" id="PIRSR004682-4"/>
    </source>
</evidence>
<dbReference type="InterPro" id="IPR006357">
    <property type="entry name" value="HAD-SF_hydro_IIA"/>
</dbReference>
<keyword evidence="3 11" id="KW-0479">Metal-binding</keyword>
<evidence type="ECO:0000256" key="8">
    <source>
        <dbReference type="PIRSR" id="PIRSR004682-1"/>
    </source>
</evidence>
<dbReference type="PIRSF" id="PIRSF004682">
    <property type="entry name" value="GmhB"/>
    <property type="match status" value="1"/>
</dbReference>
<dbReference type="InterPro" id="IPR023214">
    <property type="entry name" value="HAD_sf"/>
</dbReference>
<dbReference type="AlphaFoldDB" id="B4D317"/>
<comment type="cofactor">
    <cofactor evidence="11">
        <name>Mg(2+)</name>
        <dbReference type="ChEBI" id="CHEBI:18420"/>
    </cofactor>
</comment>
<evidence type="ECO:0000256" key="1">
    <source>
        <dbReference type="ARBA" id="ARBA00004496"/>
    </source>
</evidence>
<dbReference type="InterPro" id="IPR004446">
    <property type="entry name" value="Heptose_bisP_phosphatase"/>
</dbReference>
<feature type="active site" description="Proton donor" evidence="8">
    <location>
        <position position="9"/>
    </location>
</feature>
<dbReference type="InterPro" id="IPR006543">
    <property type="entry name" value="Histidinol-phos"/>
</dbReference>
<keyword evidence="5 7" id="KW-0119">Carbohydrate metabolism</keyword>
<dbReference type="GO" id="GO:0005737">
    <property type="term" value="C:cytoplasm"/>
    <property type="evidence" value="ECO:0007669"/>
    <property type="project" value="UniProtKB-SubCell"/>
</dbReference>
<dbReference type="InterPro" id="IPR036412">
    <property type="entry name" value="HAD-like_sf"/>
</dbReference>
<evidence type="ECO:0000313" key="13">
    <source>
        <dbReference type="Proteomes" id="UP000005824"/>
    </source>
</evidence>
<comment type="similarity">
    <text evidence="7">Belongs to the gmhB family.</text>
</comment>
<evidence type="ECO:0000256" key="3">
    <source>
        <dbReference type="ARBA" id="ARBA00022723"/>
    </source>
</evidence>
<feature type="binding site" evidence="9">
    <location>
        <position position="124"/>
    </location>
    <ligand>
        <name>substrate</name>
    </ligand>
</feature>
<evidence type="ECO:0000256" key="6">
    <source>
        <dbReference type="ARBA" id="ARBA00031828"/>
    </source>
</evidence>
<dbReference type="NCBIfam" id="TIGR01656">
    <property type="entry name" value="Histidinol-ppas"/>
    <property type="match status" value="1"/>
</dbReference>
<evidence type="ECO:0000256" key="10">
    <source>
        <dbReference type="PIRSR" id="PIRSR004682-3"/>
    </source>
</evidence>
<evidence type="ECO:0000256" key="5">
    <source>
        <dbReference type="ARBA" id="ARBA00023277"/>
    </source>
</evidence>
<name>B4D317_9BACT</name>
<dbReference type="GO" id="GO:0005975">
    <property type="term" value="P:carbohydrate metabolic process"/>
    <property type="evidence" value="ECO:0007669"/>
    <property type="project" value="InterPro"/>
</dbReference>
<dbReference type="EC" id="3.1.3.-" evidence="7"/>
<dbReference type="InterPro" id="IPR006549">
    <property type="entry name" value="HAD-SF_hydro_IIIA"/>
</dbReference>
<feature type="binding site" evidence="9">
    <location>
        <begin position="15"/>
        <end position="18"/>
    </location>
    <ligand>
        <name>substrate</name>
    </ligand>
</feature>
<dbReference type="PANTHER" id="PTHR42891">
    <property type="entry name" value="D-GLYCERO-BETA-D-MANNO-HEPTOSE-1,7-BISPHOSPHATE 7-PHOSPHATASE"/>
    <property type="match status" value="1"/>
</dbReference>
<reference evidence="12 13" key="1">
    <citation type="journal article" date="2011" name="J. Bacteriol.">
        <title>Genome sequence of Chthoniobacter flavus Ellin428, an aerobic heterotrophic soil bacterium.</title>
        <authorList>
            <person name="Kant R."/>
            <person name="van Passel M.W."/>
            <person name="Palva A."/>
            <person name="Lucas S."/>
            <person name="Lapidus A."/>
            <person name="Glavina Del Rio T."/>
            <person name="Dalin E."/>
            <person name="Tice H."/>
            <person name="Bruce D."/>
            <person name="Goodwin L."/>
            <person name="Pitluck S."/>
            <person name="Larimer F.W."/>
            <person name="Land M.L."/>
            <person name="Hauser L."/>
            <person name="Sangwan P."/>
            <person name="de Vos W.M."/>
            <person name="Janssen P.H."/>
            <person name="Smidt H."/>
        </authorList>
    </citation>
    <scope>NUCLEOTIDE SEQUENCE [LARGE SCALE GENOMIC DNA]</scope>
    <source>
        <strain evidence="12 13">Ellin428</strain>
    </source>
</reference>
<feature type="binding site" evidence="11">
    <location>
        <position position="124"/>
    </location>
    <ligand>
        <name>Mg(2+)</name>
        <dbReference type="ChEBI" id="CHEBI:18420"/>
    </ligand>
</feature>
<keyword evidence="11" id="KW-0862">Zinc</keyword>
<dbReference type="FunCoup" id="B4D317">
    <property type="interactions" value="206"/>
</dbReference>
<feature type="site" description="Stabilizes the phosphoryl group" evidence="10">
    <location>
        <position position="98"/>
    </location>
</feature>
<dbReference type="SUPFAM" id="SSF56784">
    <property type="entry name" value="HAD-like"/>
    <property type="match status" value="1"/>
</dbReference>
<dbReference type="NCBIfam" id="TIGR01662">
    <property type="entry name" value="HAD-SF-IIIA"/>
    <property type="match status" value="1"/>
</dbReference>
<dbReference type="Proteomes" id="UP000005824">
    <property type="component" value="Unassembled WGS sequence"/>
</dbReference>
<dbReference type="GO" id="GO:0046872">
    <property type="term" value="F:metal ion binding"/>
    <property type="evidence" value="ECO:0007669"/>
    <property type="project" value="UniProtKB-KW"/>
</dbReference>
<organism evidence="12 13">
    <name type="scientific">Chthoniobacter flavus Ellin428</name>
    <dbReference type="NCBI Taxonomy" id="497964"/>
    <lineage>
        <taxon>Bacteria</taxon>
        <taxon>Pseudomonadati</taxon>
        <taxon>Verrucomicrobiota</taxon>
        <taxon>Spartobacteria</taxon>
        <taxon>Chthoniobacterales</taxon>
        <taxon>Chthoniobacteraceae</taxon>
        <taxon>Chthoniobacter</taxon>
    </lineage>
</organism>
<comment type="subcellular location">
    <subcellularLocation>
        <location evidence="1 7">Cytoplasm</location>
    </subcellularLocation>
</comment>
<dbReference type="Gene3D" id="3.40.50.1000">
    <property type="entry name" value="HAD superfamily/HAD-like"/>
    <property type="match status" value="1"/>
</dbReference>
<dbReference type="EMBL" id="ABVL01000009">
    <property type="protein sequence ID" value="EDY19128.1"/>
    <property type="molecule type" value="Genomic_DNA"/>
</dbReference>
<dbReference type="CDD" id="cd07503">
    <property type="entry name" value="HAD_HisB-N"/>
    <property type="match status" value="1"/>
</dbReference>
<feature type="binding site" evidence="9">
    <location>
        <begin position="7"/>
        <end position="9"/>
    </location>
    <ligand>
        <name>substrate</name>
    </ligand>
</feature>
<dbReference type="Pfam" id="PF13344">
    <property type="entry name" value="Hydrolase_6"/>
    <property type="match status" value="1"/>
</dbReference>
<accession>B4D317</accession>
<evidence type="ECO:0000256" key="2">
    <source>
        <dbReference type="ARBA" id="ARBA00022490"/>
    </source>
</evidence>
<feature type="binding site" evidence="11">
    <location>
        <position position="123"/>
    </location>
    <ligand>
        <name>Mg(2+)</name>
        <dbReference type="ChEBI" id="CHEBI:18420"/>
    </ligand>
</feature>
<dbReference type="InParanoid" id="B4D317"/>
<comment type="caution">
    <text evidence="12">The sequence shown here is derived from an EMBL/GenBank/DDBJ whole genome shotgun (WGS) entry which is preliminary data.</text>
</comment>
<feature type="binding site" evidence="9">
    <location>
        <begin position="49"/>
        <end position="52"/>
    </location>
    <ligand>
        <name>substrate</name>
    </ligand>
</feature>
<proteinExistence type="inferred from homology"/>
<keyword evidence="13" id="KW-1185">Reference proteome</keyword>
<feature type="site" description="Stabilizes the phosphoryl group" evidence="10">
    <location>
        <position position="49"/>
    </location>
</feature>